<comment type="caution">
    <text evidence="1">The sequence shown here is derived from an EMBL/GenBank/DDBJ whole genome shotgun (WGS) entry which is preliminary data.</text>
</comment>
<evidence type="ECO:0000313" key="1">
    <source>
        <dbReference type="EMBL" id="MBE9399601.1"/>
    </source>
</evidence>
<proteinExistence type="predicted"/>
<dbReference type="RefSeq" id="WP_193955297.1">
    <property type="nucleotide sequence ID" value="NZ_JADEYS010000031.1"/>
</dbReference>
<name>A0A8J7KBZ4_9GAMM</name>
<dbReference type="EMBL" id="JADEYS010000031">
    <property type="protein sequence ID" value="MBE9399601.1"/>
    <property type="molecule type" value="Genomic_DNA"/>
</dbReference>
<evidence type="ECO:0000313" key="2">
    <source>
        <dbReference type="Proteomes" id="UP000640333"/>
    </source>
</evidence>
<accession>A0A8J7KBZ4</accession>
<keyword evidence="2" id="KW-1185">Reference proteome</keyword>
<dbReference type="Proteomes" id="UP000640333">
    <property type="component" value="Unassembled WGS sequence"/>
</dbReference>
<dbReference type="AlphaFoldDB" id="A0A8J7KBZ4"/>
<gene>
    <name evidence="1" type="ORF">IOQ59_20250</name>
</gene>
<sequence length="214" mass="24911">MKETRKDIVSFWKQLEQTIDQLLGSRAEDRFEADTLLKDYRDQLQKIDRNLTFHFERDDESEGPVEMIFGCDGFPESIANVLSLIGAAPDVQGIHFKAFNHRYDPVPTHVHVGDELCELRDFWFSLREVRGRLHLEIYMQDAPKVLDMDPRVEAVMIFLDALIGEYELMTRIWALDWFELPVAPEDYGFIPLGRLREVFDEIKGESVPVGITLH</sequence>
<reference evidence="1" key="1">
    <citation type="submission" date="2020-10" db="EMBL/GenBank/DDBJ databases">
        <title>Bacterium isolated from coastal waters sediment.</title>
        <authorList>
            <person name="Chen R.-J."/>
            <person name="Lu D.-C."/>
            <person name="Zhu K.-L."/>
            <person name="Du Z.-J."/>
        </authorList>
    </citation>
    <scope>NUCLEOTIDE SEQUENCE</scope>
    <source>
        <strain evidence="1">N1Y112</strain>
    </source>
</reference>
<organism evidence="1 2">
    <name type="scientific">Pontibacterium sinense</name>
    <dbReference type="NCBI Taxonomy" id="2781979"/>
    <lineage>
        <taxon>Bacteria</taxon>
        <taxon>Pseudomonadati</taxon>
        <taxon>Pseudomonadota</taxon>
        <taxon>Gammaproteobacteria</taxon>
        <taxon>Oceanospirillales</taxon>
        <taxon>Oceanospirillaceae</taxon>
        <taxon>Pontibacterium</taxon>
    </lineage>
</organism>
<protein>
    <submittedName>
        <fullName evidence="1">Uncharacterized protein</fullName>
    </submittedName>
</protein>